<keyword evidence="2" id="KW-1185">Reference proteome</keyword>
<reference evidence="1" key="1">
    <citation type="submission" date="2021-06" db="EMBL/GenBank/DDBJ databases">
        <authorList>
            <person name="Kallberg Y."/>
            <person name="Tangrot J."/>
            <person name="Rosling A."/>
        </authorList>
    </citation>
    <scope>NUCLEOTIDE SEQUENCE</scope>
    <source>
        <strain evidence="1">FL966</strain>
    </source>
</reference>
<feature type="non-terminal residue" evidence="1">
    <location>
        <position position="1"/>
    </location>
</feature>
<gene>
    <name evidence="1" type="ORF">CPELLU_LOCUS6266</name>
</gene>
<name>A0A9N9C0Z7_9GLOM</name>
<accession>A0A9N9C0Z7</accession>
<evidence type="ECO:0000313" key="2">
    <source>
        <dbReference type="Proteomes" id="UP000789759"/>
    </source>
</evidence>
<protein>
    <submittedName>
        <fullName evidence="1">9946_t:CDS:1</fullName>
    </submittedName>
</protein>
<dbReference type="Proteomes" id="UP000789759">
    <property type="component" value="Unassembled WGS sequence"/>
</dbReference>
<sequence length="54" mass="6418">MNNETPKERQKRLQPRIYPWTSHGLHRHTLGSMNHRCSKCGALMWLDERITNTS</sequence>
<dbReference type="EMBL" id="CAJVQA010003843">
    <property type="protein sequence ID" value="CAG8584864.1"/>
    <property type="molecule type" value="Genomic_DNA"/>
</dbReference>
<comment type="caution">
    <text evidence="1">The sequence shown here is derived from an EMBL/GenBank/DDBJ whole genome shotgun (WGS) entry which is preliminary data.</text>
</comment>
<dbReference type="AlphaFoldDB" id="A0A9N9C0Z7"/>
<proteinExistence type="predicted"/>
<organism evidence="1 2">
    <name type="scientific">Cetraspora pellucida</name>
    <dbReference type="NCBI Taxonomy" id="1433469"/>
    <lineage>
        <taxon>Eukaryota</taxon>
        <taxon>Fungi</taxon>
        <taxon>Fungi incertae sedis</taxon>
        <taxon>Mucoromycota</taxon>
        <taxon>Glomeromycotina</taxon>
        <taxon>Glomeromycetes</taxon>
        <taxon>Diversisporales</taxon>
        <taxon>Gigasporaceae</taxon>
        <taxon>Cetraspora</taxon>
    </lineage>
</organism>
<evidence type="ECO:0000313" key="1">
    <source>
        <dbReference type="EMBL" id="CAG8584864.1"/>
    </source>
</evidence>